<dbReference type="EMBL" id="BPLR01011880">
    <property type="protein sequence ID" value="GIY49764.1"/>
    <property type="molecule type" value="Genomic_DNA"/>
</dbReference>
<reference evidence="2 3" key="1">
    <citation type="submission" date="2021-06" db="EMBL/GenBank/DDBJ databases">
        <title>Caerostris extrusa draft genome.</title>
        <authorList>
            <person name="Kono N."/>
            <person name="Arakawa K."/>
        </authorList>
    </citation>
    <scope>NUCLEOTIDE SEQUENCE [LARGE SCALE GENOMIC DNA]</scope>
</reference>
<dbReference type="AlphaFoldDB" id="A0AAV4TX60"/>
<protein>
    <submittedName>
        <fullName evidence="2">Uncharacterized protein</fullName>
    </submittedName>
</protein>
<feature type="non-terminal residue" evidence="2">
    <location>
        <position position="38"/>
    </location>
</feature>
<evidence type="ECO:0000313" key="2">
    <source>
        <dbReference type="EMBL" id="GIY49764.1"/>
    </source>
</evidence>
<accession>A0AAV4TX60</accession>
<evidence type="ECO:0000256" key="1">
    <source>
        <dbReference type="SAM" id="MobiDB-lite"/>
    </source>
</evidence>
<evidence type="ECO:0000313" key="3">
    <source>
        <dbReference type="Proteomes" id="UP001054945"/>
    </source>
</evidence>
<name>A0AAV4TX60_CAEEX</name>
<proteinExistence type="predicted"/>
<keyword evidence="3" id="KW-1185">Reference proteome</keyword>
<feature type="region of interest" description="Disordered" evidence="1">
    <location>
        <begin position="1"/>
        <end position="26"/>
    </location>
</feature>
<feature type="compositionally biased region" description="Polar residues" evidence="1">
    <location>
        <begin position="13"/>
        <end position="26"/>
    </location>
</feature>
<comment type="caution">
    <text evidence="2">The sequence shown here is derived from an EMBL/GenBank/DDBJ whole genome shotgun (WGS) entry which is preliminary data.</text>
</comment>
<gene>
    <name evidence="2" type="ORF">CEXT_351301</name>
</gene>
<dbReference type="Proteomes" id="UP001054945">
    <property type="component" value="Unassembled WGS sequence"/>
</dbReference>
<sequence>MEIASLAVDTMRHPNQPTSRSGSNLRSHNRGCVFCEVR</sequence>
<organism evidence="2 3">
    <name type="scientific">Caerostris extrusa</name>
    <name type="common">Bark spider</name>
    <name type="synonym">Caerostris bankana</name>
    <dbReference type="NCBI Taxonomy" id="172846"/>
    <lineage>
        <taxon>Eukaryota</taxon>
        <taxon>Metazoa</taxon>
        <taxon>Ecdysozoa</taxon>
        <taxon>Arthropoda</taxon>
        <taxon>Chelicerata</taxon>
        <taxon>Arachnida</taxon>
        <taxon>Araneae</taxon>
        <taxon>Araneomorphae</taxon>
        <taxon>Entelegynae</taxon>
        <taxon>Araneoidea</taxon>
        <taxon>Araneidae</taxon>
        <taxon>Caerostris</taxon>
    </lineage>
</organism>